<protein>
    <submittedName>
        <fullName evidence="1">Uncharacterized protein</fullName>
    </submittedName>
</protein>
<sequence length="338" mass="38856">MSKIINKWVDELQSLSNANNNEELLSLLKIIRKEVAINPEIQNLPELEFLAEELSKNFETENQDVYQLSLQAFCNLITASSNLKKCILEKIFLSQEIISKICNKFLINPMVSTVTLVLTLNLVKNSKERCQQLYNNAQGVKLIDFLTECHIKLSDDQATLLESIIEELLINGLLQYTFDDLHCSEKFPLLSNFQFKILEAASASQDSQKFIPAQLIMLDQFEKLIAHIQNSLDQISQSEAQAKILHHNISIWLQFYFHHTQDNQLFRNTLVSGNIVNVLVQLLEFCHKSFPTVARLSEVDTSNQKLNYSQFPDIKKNVIQILNNLMEGDRDIPNQVFI</sequence>
<evidence type="ECO:0000313" key="2">
    <source>
        <dbReference type="Proteomes" id="UP000070444"/>
    </source>
</evidence>
<dbReference type="AlphaFoldDB" id="A0A137P6F0"/>
<name>A0A137P6F0_CONC2</name>
<evidence type="ECO:0000313" key="1">
    <source>
        <dbReference type="EMBL" id="KXN70603.1"/>
    </source>
</evidence>
<keyword evidence="2" id="KW-1185">Reference proteome</keyword>
<organism evidence="1 2">
    <name type="scientific">Conidiobolus coronatus (strain ATCC 28846 / CBS 209.66 / NRRL 28638)</name>
    <name type="common">Delacroixia coronata</name>
    <dbReference type="NCBI Taxonomy" id="796925"/>
    <lineage>
        <taxon>Eukaryota</taxon>
        <taxon>Fungi</taxon>
        <taxon>Fungi incertae sedis</taxon>
        <taxon>Zoopagomycota</taxon>
        <taxon>Entomophthoromycotina</taxon>
        <taxon>Entomophthoromycetes</taxon>
        <taxon>Entomophthorales</taxon>
        <taxon>Ancylistaceae</taxon>
        <taxon>Conidiobolus</taxon>
    </lineage>
</organism>
<dbReference type="Proteomes" id="UP000070444">
    <property type="component" value="Unassembled WGS sequence"/>
</dbReference>
<reference evidence="1 2" key="1">
    <citation type="journal article" date="2015" name="Genome Biol. Evol.">
        <title>Phylogenomic analyses indicate that early fungi evolved digesting cell walls of algal ancestors of land plants.</title>
        <authorList>
            <person name="Chang Y."/>
            <person name="Wang S."/>
            <person name="Sekimoto S."/>
            <person name="Aerts A.L."/>
            <person name="Choi C."/>
            <person name="Clum A."/>
            <person name="LaButti K.M."/>
            <person name="Lindquist E.A."/>
            <person name="Yee Ngan C."/>
            <person name="Ohm R.A."/>
            <person name="Salamov A.A."/>
            <person name="Grigoriev I.V."/>
            <person name="Spatafora J.W."/>
            <person name="Berbee M.L."/>
        </authorList>
    </citation>
    <scope>NUCLEOTIDE SEQUENCE [LARGE SCALE GENOMIC DNA]</scope>
    <source>
        <strain evidence="1 2">NRRL 28638</strain>
    </source>
</reference>
<proteinExistence type="predicted"/>
<dbReference type="EMBL" id="KQ964498">
    <property type="protein sequence ID" value="KXN70603.1"/>
    <property type="molecule type" value="Genomic_DNA"/>
</dbReference>
<accession>A0A137P6F0</accession>
<gene>
    <name evidence="1" type="ORF">CONCODRAFT_78780</name>
</gene>